<proteinExistence type="predicted"/>
<feature type="signal peptide" evidence="2">
    <location>
        <begin position="1"/>
        <end position="24"/>
    </location>
</feature>
<dbReference type="EMBL" id="DVNF01000049">
    <property type="protein sequence ID" value="HIU60046.1"/>
    <property type="molecule type" value="Genomic_DNA"/>
</dbReference>
<feature type="region of interest" description="Disordered" evidence="1">
    <location>
        <begin position="29"/>
        <end position="50"/>
    </location>
</feature>
<name>A0A9D1MH36_9FIRM</name>
<accession>A0A9D1MH36</accession>
<organism evidence="3 4">
    <name type="scientific">Candidatus Stercoripulliclostridium merdigallinarum</name>
    <dbReference type="NCBI Taxonomy" id="2840951"/>
    <lineage>
        <taxon>Bacteria</taxon>
        <taxon>Bacillati</taxon>
        <taxon>Bacillota</taxon>
        <taxon>Clostridia</taxon>
        <taxon>Eubacteriales</taxon>
        <taxon>Candidatus Stercoripulliclostridium</taxon>
    </lineage>
</organism>
<evidence type="ECO:0000313" key="4">
    <source>
        <dbReference type="Proteomes" id="UP000824094"/>
    </source>
</evidence>
<comment type="caution">
    <text evidence="3">The sequence shown here is derived from an EMBL/GenBank/DDBJ whole genome shotgun (WGS) entry which is preliminary data.</text>
</comment>
<dbReference type="PROSITE" id="PS51257">
    <property type="entry name" value="PROKAR_LIPOPROTEIN"/>
    <property type="match status" value="1"/>
</dbReference>
<dbReference type="Proteomes" id="UP000824094">
    <property type="component" value="Unassembled WGS sequence"/>
</dbReference>
<evidence type="ECO:0008006" key="5">
    <source>
        <dbReference type="Google" id="ProtNLM"/>
    </source>
</evidence>
<feature type="chain" id="PRO_5039415744" description="CBM-cenC domain-containing protein" evidence="2">
    <location>
        <begin position="25"/>
        <end position="704"/>
    </location>
</feature>
<reference evidence="3" key="1">
    <citation type="submission" date="2020-10" db="EMBL/GenBank/DDBJ databases">
        <authorList>
            <person name="Gilroy R."/>
        </authorList>
    </citation>
    <scope>NUCLEOTIDE SEQUENCE</scope>
    <source>
        <strain evidence="3">18911</strain>
    </source>
</reference>
<gene>
    <name evidence="3" type="ORF">IAB05_01500</name>
</gene>
<feature type="non-terminal residue" evidence="3">
    <location>
        <position position="704"/>
    </location>
</feature>
<keyword evidence="2" id="KW-0732">Signal</keyword>
<reference evidence="3" key="2">
    <citation type="journal article" date="2021" name="PeerJ">
        <title>Extensive microbial diversity within the chicken gut microbiome revealed by metagenomics and culture.</title>
        <authorList>
            <person name="Gilroy R."/>
            <person name="Ravi A."/>
            <person name="Getino M."/>
            <person name="Pursley I."/>
            <person name="Horton D.L."/>
            <person name="Alikhan N.F."/>
            <person name="Baker D."/>
            <person name="Gharbi K."/>
            <person name="Hall N."/>
            <person name="Watson M."/>
            <person name="Adriaenssens E.M."/>
            <person name="Foster-Nyarko E."/>
            <person name="Jarju S."/>
            <person name="Secka A."/>
            <person name="Antonio M."/>
            <person name="Oren A."/>
            <person name="Chaudhuri R.R."/>
            <person name="La Ragione R."/>
            <person name="Hildebrand F."/>
            <person name="Pallen M.J."/>
        </authorList>
    </citation>
    <scope>NUCLEOTIDE SEQUENCE</scope>
    <source>
        <strain evidence="3">18911</strain>
    </source>
</reference>
<dbReference type="AlphaFoldDB" id="A0A9D1MH36"/>
<evidence type="ECO:0000256" key="2">
    <source>
        <dbReference type="SAM" id="SignalP"/>
    </source>
</evidence>
<feature type="compositionally biased region" description="Acidic residues" evidence="1">
    <location>
        <begin position="30"/>
        <end position="41"/>
    </location>
</feature>
<protein>
    <recommendedName>
        <fullName evidence="5">CBM-cenC domain-containing protein</fullName>
    </recommendedName>
</protein>
<evidence type="ECO:0000313" key="3">
    <source>
        <dbReference type="EMBL" id="HIU60046.1"/>
    </source>
</evidence>
<sequence>MKKSTKLLTLLLALLLVFSLVIMAACTPPEDPDTSDPDDDQNTVTDTSAIANGSFATATGPTASYVKSNVTGWTISSGGSMSTGSSNVSAGVVDLFGDVNNADALNSFNARKGEINAEVDFPGVDPQTPKKGDKYSDTNALVISIDGSNKGSIYFSASDEAVVKSGKYYKLSLSVWTHLLNNNGQPLNGAAIVIRGDSSVDYFSIDTQKNWQTYEIYIEGSDFEDREISIQLWLGHGPANLGSTDSNNTNYSPYFENGVNPYLAKGTVFFDNIKLDEVTSAEFTDAFNDVVNAKENSSDYAAGYDQRYDSIAVEKADGGRMTAVSMKYPDPNFTAYRAHTSSSSASTTKFFHSAKLGEPENFTFVVGKEGLSSADKDDFPAYSTSANNDNPKGIFDYSKLYELLSDKDGKPATEGGDATAQYGDKTYQYTDLYHKLDSEFVAPALGDFYNVGEGGALTAKTLPDGNSKDSTALLIYHPENAISGGGYQSDYEYKFEKNKYYVVSVWVYIWVPEIDEPRIPRYTGMDGVTATEYDNNYDQWLADFNDGIGPEDDETAEGYDADYNEFYKFMTWINEASDEDDPRTPTKAEIDPDTDNADDLEELEFRDFYNDYYTTTYQEYLNGDLKDYEDYMRFVGDGTKADQPKATVKLTGADIKDATSKTIGEGWEQVTLYVQGNALADRNLQLELWYGEGEWGDDTLYPGG</sequence>
<evidence type="ECO:0000256" key="1">
    <source>
        <dbReference type="SAM" id="MobiDB-lite"/>
    </source>
</evidence>